<dbReference type="OMA" id="FNMLASP"/>
<feature type="region of interest" description="Disordered" evidence="1">
    <location>
        <begin position="183"/>
        <end position="202"/>
    </location>
</feature>
<dbReference type="AlphaFoldDB" id="G9NAT0"/>
<protein>
    <submittedName>
        <fullName evidence="3">Uncharacterized protein</fullName>
    </submittedName>
</protein>
<feature type="transmembrane region" description="Helical" evidence="2">
    <location>
        <begin position="206"/>
        <end position="227"/>
    </location>
</feature>
<gene>
    <name evidence="3" type="ORF">TRIVIDRAFT_227877</name>
</gene>
<sequence>MEEPNFIDDSIPLATTNEHHVSDCSADCQAQFFRLLTSKKEAAGAMCQTFSRLLEDGRGGFPVLYYCGSHLCKMKSIGDADQDLSLHQFLNSCQRNVYSPASHPISSDESHVRSKSIVDGKKHARRQQQQPTTPIVAVPTATLSGFLVEGFHTITTNISPPSASEITHDVDASGSSVSHLVTTTETSKPLHHRTGGKSQVPSSTKVTIGVSVMVGILAVVALIAWHLKVKARFRNKKRISRPIKPSSLPPTPLISPSSLYAGPPCGPLTPPPRLQERRFLLTRALSLRRNNHRRQYNEEDSQEWTGVPLSPMPPLSPLSPISISRARRGPEDGEHGGITATTTISQATTVTRPLRDDVAPGASVSSIFSTTSTLKATSNVSADSAQMRYSGATATEFPRPPPRVYEAPLVVRGLASPGPPPTRALPSLPADGRMSPLKSPLVSPTGRTRQVSPSFAAVTGLSAGTSEGNGGAQRPGEESSQNGAGRPLETPMQSPRRVRHVASPLLNEVCLNDVKKE</sequence>
<name>G9NAT0_HYPVG</name>
<dbReference type="eggNOG" id="ENOG502RVW5">
    <property type="taxonomic scope" value="Eukaryota"/>
</dbReference>
<evidence type="ECO:0000256" key="2">
    <source>
        <dbReference type="SAM" id="Phobius"/>
    </source>
</evidence>
<organism evidence="3 4">
    <name type="scientific">Hypocrea virens (strain Gv29-8 / FGSC 10586)</name>
    <name type="common">Gliocladium virens</name>
    <name type="synonym">Trichoderma virens</name>
    <dbReference type="NCBI Taxonomy" id="413071"/>
    <lineage>
        <taxon>Eukaryota</taxon>
        <taxon>Fungi</taxon>
        <taxon>Dikarya</taxon>
        <taxon>Ascomycota</taxon>
        <taxon>Pezizomycotina</taxon>
        <taxon>Sordariomycetes</taxon>
        <taxon>Hypocreomycetidae</taxon>
        <taxon>Hypocreales</taxon>
        <taxon>Hypocreaceae</taxon>
        <taxon>Trichoderma</taxon>
    </lineage>
</organism>
<accession>G9NAT0</accession>
<dbReference type="VEuPathDB" id="FungiDB:TRIVIDRAFT_227877"/>
<dbReference type="GeneID" id="25792118"/>
<comment type="caution">
    <text evidence="3">The sequence shown here is derived from an EMBL/GenBank/DDBJ whole genome shotgun (WGS) entry which is preliminary data.</text>
</comment>
<keyword evidence="4" id="KW-1185">Reference proteome</keyword>
<dbReference type="OrthoDB" id="4899740at2759"/>
<keyword evidence="2" id="KW-0472">Membrane</keyword>
<keyword evidence="2" id="KW-0812">Transmembrane</keyword>
<evidence type="ECO:0000313" key="3">
    <source>
        <dbReference type="EMBL" id="EHK15941.1"/>
    </source>
</evidence>
<evidence type="ECO:0000256" key="1">
    <source>
        <dbReference type="SAM" id="MobiDB-lite"/>
    </source>
</evidence>
<dbReference type="STRING" id="413071.G9NAT0"/>
<reference evidence="3 4" key="1">
    <citation type="journal article" date="2011" name="Genome Biol.">
        <title>Comparative genome sequence analysis underscores mycoparasitism as the ancestral life style of Trichoderma.</title>
        <authorList>
            <person name="Kubicek C.P."/>
            <person name="Herrera-Estrella A."/>
            <person name="Seidl-Seiboth V."/>
            <person name="Martinez D.A."/>
            <person name="Druzhinina I.S."/>
            <person name="Thon M."/>
            <person name="Zeilinger S."/>
            <person name="Casas-Flores S."/>
            <person name="Horwitz B.A."/>
            <person name="Mukherjee P.K."/>
            <person name="Mukherjee M."/>
            <person name="Kredics L."/>
            <person name="Alcaraz L.D."/>
            <person name="Aerts A."/>
            <person name="Antal Z."/>
            <person name="Atanasova L."/>
            <person name="Cervantes-Badillo M.G."/>
            <person name="Challacombe J."/>
            <person name="Chertkov O."/>
            <person name="McCluskey K."/>
            <person name="Coulpier F."/>
            <person name="Deshpande N."/>
            <person name="von Doehren H."/>
            <person name="Ebbole D.J."/>
            <person name="Esquivel-Naranjo E.U."/>
            <person name="Fekete E."/>
            <person name="Flipphi M."/>
            <person name="Glaser F."/>
            <person name="Gomez-Rodriguez E.Y."/>
            <person name="Gruber S."/>
            <person name="Han C."/>
            <person name="Henrissat B."/>
            <person name="Hermosa R."/>
            <person name="Hernandez-Onate M."/>
            <person name="Karaffa L."/>
            <person name="Kosti I."/>
            <person name="Le Crom S."/>
            <person name="Lindquist E."/>
            <person name="Lucas S."/>
            <person name="Luebeck M."/>
            <person name="Luebeck P.S."/>
            <person name="Margeot A."/>
            <person name="Metz B."/>
            <person name="Misra M."/>
            <person name="Nevalainen H."/>
            <person name="Omann M."/>
            <person name="Packer N."/>
            <person name="Perrone G."/>
            <person name="Uresti-Rivera E.E."/>
            <person name="Salamov A."/>
            <person name="Schmoll M."/>
            <person name="Seiboth B."/>
            <person name="Shapiro H."/>
            <person name="Sukno S."/>
            <person name="Tamayo-Ramos J.A."/>
            <person name="Tisch D."/>
            <person name="Wiest A."/>
            <person name="Wilkinson H.H."/>
            <person name="Zhang M."/>
            <person name="Coutinho P.M."/>
            <person name="Kenerley C.M."/>
            <person name="Monte E."/>
            <person name="Baker S.E."/>
            <person name="Grigoriev I.V."/>
        </authorList>
    </citation>
    <scope>NUCLEOTIDE SEQUENCE [LARGE SCALE GENOMIC DNA]</scope>
    <source>
        <strain evidence="4">Gv29-8 / FGSC 10586</strain>
    </source>
</reference>
<feature type="region of interest" description="Disordered" evidence="1">
    <location>
        <begin position="415"/>
        <end position="498"/>
    </location>
</feature>
<dbReference type="Proteomes" id="UP000007115">
    <property type="component" value="Unassembled WGS sequence"/>
</dbReference>
<dbReference type="RefSeq" id="XP_013950147.1">
    <property type="nucleotide sequence ID" value="XM_014094672.1"/>
</dbReference>
<dbReference type="EMBL" id="ABDF02000091">
    <property type="protein sequence ID" value="EHK15941.1"/>
    <property type="molecule type" value="Genomic_DNA"/>
</dbReference>
<keyword evidence="2" id="KW-1133">Transmembrane helix</keyword>
<proteinExistence type="predicted"/>
<dbReference type="InParanoid" id="G9NAT0"/>
<dbReference type="HOGENOM" id="CLU_526970_0_0_1"/>
<evidence type="ECO:0000313" key="4">
    <source>
        <dbReference type="Proteomes" id="UP000007115"/>
    </source>
</evidence>